<evidence type="ECO:0000259" key="2">
    <source>
        <dbReference type="Pfam" id="PF00857"/>
    </source>
</evidence>
<name>A0A1F6D4X9_HANXR</name>
<dbReference type="AlphaFoldDB" id="A0A1F6D4X9"/>
<comment type="caution">
    <text evidence="3">The sequence shown here is derived from an EMBL/GenBank/DDBJ whole genome shotgun (WGS) entry which is preliminary data.</text>
</comment>
<accession>A0A1F6D4X9</accession>
<dbReference type="Pfam" id="PF00857">
    <property type="entry name" value="Isochorismatase"/>
    <property type="match status" value="1"/>
</dbReference>
<dbReference type="SUPFAM" id="SSF52499">
    <property type="entry name" value="Isochorismatase-like hydrolases"/>
    <property type="match status" value="1"/>
</dbReference>
<dbReference type="PANTHER" id="PTHR43540:SF1">
    <property type="entry name" value="ISOCHORISMATASE HYDROLASE"/>
    <property type="match status" value="1"/>
</dbReference>
<feature type="domain" description="Isochorismatase-like" evidence="2">
    <location>
        <begin position="39"/>
        <end position="225"/>
    </location>
</feature>
<dbReference type="InterPro" id="IPR050272">
    <property type="entry name" value="Isochorismatase-like_hydrls"/>
</dbReference>
<evidence type="ECO:0000313" key="3">
    <source>
        <dbReference type="EMBL" id="OGG56092.1"/>
    </source>
</evidence>
<reference evidence="3 4" key="1">
    <citation type="journal article" date="2016" name="Nat. Commun.">
        <title>Thousands of microbial genomes shed light on interconnected biogeochemical processes in an aquifer system.</title>
        <authorList>
            <person name="Anantharaman K."/>
            <person name="Brown C.T."/>
            <person name="Hug L.A."/>
            <person name="Sharon I."/>
            <person name="Castelle C.J."/>
            <person name="Probst A.J."/>
            <person name="Thomas B.C."/>
            <person name="Singh A."/>
            <person name="Wilkins M.J."/>
            <person name="Karaoz U."/>
            <person name="Brodie E.L."/>
            <person name="Williams K.H."/>
            <person name="Hubbard S.S."/>
            <person name="Banfield J.F."/>
        </authorList>
    </citation>
    <scope>NUCLEOTIDE SEQUENCE [LARGE SCALE GENOMIC DNA]</scope>
    <source>
        <strain evidence="4">RIFCSPLOWO2_12_FULL_64_10</strain>
    </source>
</reference>
<dbReference type="GO" id="GO:0016787">
    <property type="term" value="F:hydrolase activity"/>
    <property type="evidence" value="ECO:0007669"/>
    <property type="project" value="UniProtKB-KW"/>
</dbReference>
<sequence>MKTLDIDVRYYHQIPRAYITEADNKHRTLRWSLPVEGVALVLVDVWSDHYVKSHLDRGRDITLTHIRPVLEAFRRVGALVVHAPSPDCARKYPAWLRYAGDDEVKGRASAPGDDWPPADFRRKTGDYARWARPMEEKNKLYEDIIANRGIIPEVAPQGDDHVIVTGDQLHRLLRHRKILHLFYCGFAANMCVPFRDYGMRAMKARGYEVILIRDCTSAIEVAETYNDLAISRICVVDTELTVGYTVSSSDLVAACGKAVQS</sequence>
<organism evidence="3 4">
    <name type="scientific">Handelsmanbacteria sp. (strain RIFCSPLOWO2_12_FULL_64_10)</name>
    <dbReference type="NCBI Taxonomy" id="1817868"/>
    <lineage>
        <taxon>Bacteria</taxon>
        <taxon>Candidatus Handelsmaniibacteriota</taxon>
    </lineage>
</organism>
<evidence type="ECO:0000256" key="1">
    <source>
        <dbReference type="ARBA" id="ARBA00022801"/>
    </source>
</evidence>
<gene>
    <name evidence="3" type="ORF">A3F84_01385</name>
</gene>
<dbReference type="Proteomes" id="UP000178606">
    <property type="component" value="Unassembled WGS sequence"/>
</dbReference>
<dbReference type="EMBL" id="MFKF01000048">
    <property type="protein sequence ID" value="OGG56092.1"/>
    <property type="molecule type" value="Genomic_DNA"/>
</dbReference>
<dbReference type="InterPro" id="IPR036380">
    <property type="entry name" value="Isochorismatase-like_sf"/>
</dbReference>
<dbReference type="Gene3D" id="3.40.50.850">
    <property type="entry name" value="Isochorismatase-like"/>
    <property type="match status" value="1"/>
</dbReference>
<evidence type="ECO:0000313" key="4">
    <source>
        <dbReference type="Proteomes" id="UP000178606"/>
    </source>
</evidence>
<protein>
    <recommendedName>
        <fullName evidence="2">Isochorismatase-like domain-containing protein</fullName>
    </recommendedName>
</protein>
<proteinExistence type="predicted"/>
<dbReference type="PANTHER" id="PTHR43540">
    <property type="entry name" value="PEROXYUREIDOACRYLATE/UREIDOACRYLATE AMIDOHYDROLASE-RELATED"/>
    <property type="match status" value="1"/>
</dbReference>
<dbReference type="InterPro" id="IPR000868">
    <property type="entry name" value="Isochorismatase-like_dom"/>
</dbReference>
<keyword evidence="1" id="KW-0378">Hydrolase</keyword>